<dbReference type="Proteomes" id="UP000036367">
    <property type="component" value="Unassembled WGS sequence"/>
</dbReference>
<dbReference type="EMBL" id="LECT01000006">
    <property type="protein sequence ID" value="KLU07462.1"/>
    <property type="molecule type" value="Genomic_DNA"/>
</dbReference>
<organism evidence="1 2">
    <name type="scientific">Rhodopirellula islandica</name>
    <dbReference type="NCBI Taxonomy" id="595434"/>
    <lineage>
        <taxon>Bacteria</taxon>
        <taxon>Pseudomonadati</taxon>
        <taxon>Planctomycetota</taxon>
        <taxon>Planctomycetia</taxon>
        <taxon>Pirellulales</taxon>
        <taxon>Pirellulaceae</taxon>
        <taxon>Rhodopirellula</taxon>
    </lineage>
</organism>
<name>A0A0J1BLW9_RHOIS</name>
<comment type="caution">
    <text evidence="1">The sequence shown here is derived from an EMBL/GenBank/DDBJ whole genome shotgun (WGS) entry which is preliminary data.</text>
</comment>
<evidence type="ECO:0000313" key="1">
    <source>
        <dbReference type="EMBL" id="KLU07462.1"/>
    </source>
</evidence>
<protein>
    <submittedName>
        <fullName evidence="1">Uncharacterized protein</fullName>
    </submittedName>
</protein>
<evidence type="ECO:0000313" key="2">
    <source>
        <dbReference type="Proteomes" id="UP000036367"/>
    </source>
</evidence>
<dbReference type="STRING" id="595434.RISK_000540"/>
<gene>
    <name evidence="1" type="ORF">RISK_000540</name>
</gene>
<accession>A0A0J1BLW9</accession>
<sequence length="66" mass="7418">MVDSLCGDWVGCKLEKRAADSAWSRRNWHSRSGREKALGCVVNELWPRETGPERDGETVLFAVSLV</sequence>
<keyword evidence="2" id="KW-1185">Reference proteome</keyword>
<proteinExistence type="predicted"/>
<dbReference type="AlphaFoldDB" id="A0A0J1BLW9"/>
<dbReference type="PATRIC" id="fig|595434.4.peg.524"/>
<reference evidence="1" key="1">
    <citation type="submission" date="2015-05" db="EMBL/GenBank/DDBJ databases">
        <title>Permanent draft genome of Rhodopirellula islandicus K833.</title>
        <authorList>
            <person name="Kizina J."/>
            <person name="Richter M."/>
            <person name="Glockner F.O."/>
            <person name="Harder J."/>
        </authorList>
    </citation>
    <scope>NUCLEOTIDE SEQUENCE [LARGE SCALE GENOMIC DNA]</scope>
    <source>
        <strain evidence="1">K833</strain>
    </source>
</reference>